<name>A0A8J3Q2T2_9ACTN</name>
<organism evidence="1 2">
    <name type="scientific">Rhizocola hellebori</name>
    <dbReference type="NCBI Taxonomy" id="1392758"/>
    <lineage>
        <taxon>Bacteria</taxon>
        <taxon>Bacillati</taxon>
        <taxon>Actinomycetota</taxon>
        <taxon>Actinomycetes</taxon>
        <taxon>Micromonosporales</taxon>
        <taxon>Micromonosporaceae</taxon>
        <taxon>Rhizocola</taxon>
    </lineage>
</organism>
<reference evidence="1" key="1">
    <citation type="submission" date="2021-01" db="EMBL/GenBank/DDBJ databases">
        <title>Whole genome shotgun sequence of Rhizocola hellebori NBRC 109834.</title>
        <authorList>
            <person name="Komaki H."/>
            <person name="Tamura T."/>
        </authorList>
    </citation>
    <scope>NUCLEOTIDE SEQUENCE</scope>
    <source>
        <strain evidence="1">NBRC 109834</strain>
    </source>
</reference>
<protein>
    <submittedName>
        <fullName evidence="1">Uncharacterized protein</fullName>
    </submittedName>
</protein>
<gene>
    <name evidence="1" type="ORF">Rhe02_03840</name>
</gene>
<evidence type="ECO:0000313" key="1">
    <source>
        <dbReference type="EMBL" id="GIH02317.1"/>
    </source>
</evidence>
<keyword evidence="2" id="KW-1185">Reference proteome</keyword>
<comment type="caution">
    <text evidence="1">The sequence shown here is derived from an EMBL/GenBank/DDBJ whole genome shotgun (WGS) entry which is preliminary data.</text>
</comment>
<evidence type="ECO:0000313" key="2">
    <source>
        <dbReference type="Proteomes" id="UP000612899"/>
    </source>
</evidence>
<dbReference type="EMBL" id="BONY01000002">
    <property type="protein sequence ID" value="GIH02317.1"/>
    <property type="molecule type" value="Genomic_DNA"/>
</dbReference>
<proteinExistence type="predicted"/>
<accession>A0A8J3Q2T2</accession>
<dbReference type="Proteomes" id="UP000612899">
    <property type="component" value="Unassembled WGS sequence"/>
</dbReference>
<dbReference type="AlphaFoldDB" id="A0A8J3Q2T2"/>
<sequence length="108" mass="11689">MRSGSNKQWVRIAGNIEAHQAAAPFTSFTNHAGTSGLGDLVFIKLRGTGSGVIELFAAGAVSGYQQLSRVRAGRCQQRTFTLTRKLAIPIGYSRLTRTGCCRGGWRYP</sequence>